<dbReference type="AlphaFoldDB" id="A0A835K823"/>
<feature type="transmembrane region" description="Helical" evidence="1">
    <location>
        <begin position="6"/>
        <end position="26"/>
    </location>
</feature>
<dbReference type="GO" id="GO:0005506">
    <property type="term" value="F:iron ion binding"/>
    <property type="evidence" value="ECO:0007669"/>
    <property type="project" value="InterPro"/>
</dbReference>
<dbReference type="Proteomes" id="UP000657918">
    <property type="component" value="Chromosome 4"/>
</dbReference>
<dbReference type="InterPro" id="IPR053062">
    <property type="entry name" value="CYP450_84A"/>
</dbReference>
<keyword evidence="1" id="KW-0472">Membrane</keyword>
<keyword evidence="1" id="KW-1133">Transmembrane helix</keyword>
<evidence type="ECO:0008006" key="4">
    <source>
        <dbReference type="Google" id="ProtNLM"/>
    </source>
</evidence>
<evidence type="ECO:0000313" key="3">
    <source>
        <dbReference type="Proteomes" id="UP000657918"/>
    </source>
</evidence>
<dbReference type="OrthoDB" id="2789670at2759"/>
<organism evidence="2 3">
    <name type="scientific">Salix dunnii</name>
    <dbReference type="NCBI Taxonomy" id="1413687"/>
    <lineage>
        <taxon>Eukaryota</taxon>
        <taxon>Viridiplantae</taxon>
        <taxon>Streptophyta</taxon>
        <taxon>Embryophyta</taxon>
        <taxon>Tracheophyta</taxon>
        <taxon>Spermatophyta</taxon>
        <taxon>Magnoliopsida</taxon>
        <taxon>eudicotyledons</taxon>
        <taxon>Gunneridae</taxon>
        <taxon>Pentapetalae</taxon>
        <taxon>rosids</taxon>
        <taxon>fabids</taxon>
        <taxon>Malpighiales</taxon>
        <taxon>Salicaceae</taxon>
        <taxon>Saliceae</taxon>
        <taxon>Salix</taxon>
    </lineage>
</organism>
<dbReference type="InterPro" id="IPR036396">
    <property type="entry name" value="Cyt_P450_sf"/>
</dbReference>
<sequence length="362" mass="40990">MDSLQFSPALFISVSLFVSVILLFPFRKKLPYPPGPKGYPIIGNMGMMDQLTHRGLARLSKQYGGLFHLQMGGLHVVAVSTPEIAREVLQVQDIVFANRPANLAIVYLTYDRADMAFANYGPFWRQTRKICAMKLFSRKRAESWASVRDEVESTSRQVLEKTGEPVNIGELVFALTRSITYKAAFGSSSNEGQEEFMTILQEFSKLFGAFNVADFFPWLGWIHAQDFKKRLARARNSLDGFIDTIIDEHITKKKTRESLDSKDENEEVDTDTDMVDELLDFYSEDASKNNFDESKPGTIRLSKDNIKALIMLAAANLLHCFTWELPHGMKSDDLDMNDVFGLTAPRAVRLVAVPTYRLNCPF</sequence>
<accession>A0A835K823</accession>
<dbReference type="InterPro" id="IPR001128">
    <property type="entry name" value="Cyt_P450"/>
</dbReference>
<dbReference type="GO" id="GO:0004497">
    <property type="term" value="F:monooxygenase activity"/>
    <property type="evidence" value="ECO:0007669"/>
    <property type="project" value="InterPro"/>
</dbReference>
<name>A0A835K823_9ROSI</name>
<keyword evidence="3" id="KW-1185">Reference proteome</keyword>
<keyword evidence="1" id="KW-0812">Transmembrane</keyword>
<dbReference type="GO" id="GO:0020037">
    <property type="term" value="F:heme binding"/>
    <property type="evidence" value="ECO:0007669"/>
    <property type="project" value="InterPro"/>
</dbReference>
<proteinExistence type="predicted"/>
<protein>
    <recommendedName>
        <fullName evidence="4">Ferulate 5-hydroxylase</fullName>
    </recommendedName>
</protein>
<gene>
    <name evidence="2" type="ORF">SADUNF_Sadunf04G0115800</name>
</gene>
<dbReference type="PANTHER" id="PTHR47945">
    <property type="entry name" value="CYTOCHROME P450 84A1-RELATED"/>
    <property type="match status" value="1"/>
</dbReference>
<evidence type="ECO:0000256" key="1">
    <source>
        <dbReference type="SAM" id="Phobius"/>
    </source>
</evidence>
<dbReference type="EMBL" id="JADGMS010000004">
    <property type="protein sequence ID" value="KAF9684414.1"/>
    <property type="molecule type" value="Genomic_DNA"/>
</dbReference>
<evidence type="ECO:0000313" key="2">
    <source>
        <dbReference type="EMBL" id="KAF9684414.1"/>
    </source>
</evidence>
<dbReference type="GO" id="GO:0016705">
    <property type="term" value="F:oxidoreductase activity, acting on paired donors, with incorporation or reduction of molecular oxygen"/>
    <property type="evidence" value="ECO:0007669"/>
    <property type="project" value="InterPro"/>
</dbReference>
<dbReference type="Pfam" id="PF00067">
    <property type="entry name" value="p450"/>
    <property type="match status" value="1"/>
</dbReference>
<dbReference type="PANTHER" id="PTHR47945:SF6">
    <property type="entry name" value="FERULATE 5-HYDROXYLASE"/>
    <property type="match status" value="1"/>
</dbReference>
<dbReference type="SUPFAM" id="SSF48264">
    <property type="entry name" value="Cytochrome P450"/>
    <property type="match status" value="1"/>
</dbReference>
<reference evidence="2 3" key="1">
    <citation type="submission" date="2020-10" db="EMBL/GenBank/DDBJ databases">
        <title>Plant Genome Project.</title>
        <authorList>
            <person name="Zhang R.-G."/>
        </authorList>
    </citation>
    <scope>NUCLEOTIDE SEQUENCE [LARGE SCALE GENOMIC DNA]</scope>
    <source>
        <strain evidence="2">FAFU-HL-1</strain>
        <tissue evidence="2">Leaf</tissue>
    </source>
</reference>
<dbReference type="Gene3D" id="1.10.630.10">
    <property type="entry name" value="Cytochrome P450"/>
    <property type="match status" value="1"/>
</dbReference>
<comment type="caution">
    <text evidence="2">The sequence shown here is derived from an EMBL/GenBank/DDBJ whole genome shotgun (WGS) entry which is preliminary data.</text>
</comment>